<evidence type="ECO:0000313" key="2">
    <source>
        <dbReference type="Proteomes" id="UP000032803"/>
    </source>
</evidence>
<dbReference type="HOGENOM" id="CLU_565959_0_0_6"/>
<name>A0A0A8UK22_LEGHA</name>
<dbReference type="RefSeq" id="WP_045104773.1">
    <property type="nucleotide sequence ID" value="NZ_LN681225.1"/>
</dbReference>
<gene>
    <name evidence="1" type="ORF">LHA_0075</name>
</gene>
<organism evidence="1 2">
    <name type="scientific">Legionella hackeliae</name>
    <dbReference type="NCBI Taxonomy" id="449"/>
    <lineage>
        <taxon>Bacteria</taxon>
        <taxon>Pseudomonadati</taxon>
        <taxon>Pseudomonadota</taxon>
        <taxon>Gammaproteobacteria</taxon>
        <taxon>Legionellales</taxon>
        <taxon>Legionellaceae</taxon>
        <taxon>Legionella</taxon>
    </lineage>
</organism>
<sequence>MKFFVTHCVLDRQVGSNPLGHSCILLSQLDEADGKIEVIDQWGFYGVPTTGDRNSFTGQLKITLGLDVDLQGNHGMLRHEEIRFLDMGRGLHGTTFELSEENFRTLQKRCADMARDQENAIREIVEPLGLKGKSDNETRIYSHEKFSTHIFALEKERAKQEGRPSRLKPFEFNLSMTFWGPDLNQSFTCKSQAVSLLEGILTPKQLSQLTVNGKHRAVPRYSGKTETIFLHSSGPLRKHTKHSGEEVYYRDLKDEGVKLYWTLPPQELEVLSPATTNLLQIPEDYRSQVKSLVSRLQRLEWLFINAELEEAYNSSRHRLIDEIRQTYGAFSKITNKKEGEKISGWYGYFLSLLSAPRDANEAALLQKIKNAQSFLNCIYIAVVDSWEIEDTDSPEAVAAYLSVADKKALCSIVGRSYLEPEKQEEAENLRLEG</sequence>
<dbReference type="OrthoDB" id="5653303at2"/>
<dbReference type="PATRIC" id="fig|449.7.peg.1861"/>
<protein>
    <submittedName>
        <fullName evidence="1">Uncharacterized protein</fullName>
    </submittedName>
</protein>
<dbReference type="Proteomes" id="UP000032803">
    <property type="component" value="Chromosome I"/>
</dbReference>
<accession>A0A0A8UK22</accession>
<dbReference type="EMBL" id="LN681225">
    <property type="protein sequence ID" value="CEK09195.1"/>
    <property type="molecule type" value="Genomic_DNA"/>
</dbReference>
<proteinExistence type="predicted"/>
<reference evidence="2" key="1">
    <citation type="submission" date="2014-09" db="EMBL/GenBank/DDBJ databases">
        <authorList>
            <person name="Gomez-Valero L."/>
        </authorList>
    </citation>
    <scope>NUCLEOTIDE SEQUENCE [LARGE SCALE GENOMIC DNA]</scope>
    <source>
        <strain evidence="2">ATCC35250</strain>
    </source>
</reference>
<keyword evidence="2" id="KW-1185">Reference proteome</keyword>
<dbReference type="AlphaFoldDB" id="A0A0A8UK22"/>
<evidence type="ECO:0000313" key="1">
    <source>
        <dbReference type="EMBL" id="CEK09195.1"/>
    </source>
</evidence>
<dbReference type="KEGG" id="lha:LHA_0075"/>